<dbReference type="HOGENOM" id="CLU_021619_0_0_2"/>
<evidence type="ECO:0000313" key="3">
    <source>
        <dbReference type="EMBL" id="CAJ52721.1"/>
    </source>
</evidence>
<dbReference type="KEGG" id="hwa:HQ_2609A"/>
<gene>
    <name evidence="3" type="primary">arsA4</name>
    <name evidence="3" type="ordered locus">HQ_2609A</name>
</gene>
<dbReference type="InterPro" id="IPR025723">
    <property type="entry name" value="ArsA/GET3_ATPase-like"/>
</dbReference>
<feature type="domain" description="ArsA/GET3 Anion-transporting ATPase-like" evidence="2">
    <location>
        <begin position="19"/>
        <end position="301"/>
    </location>
</feature>
<dbReference type="InterPro" id="IPR016300">
    <property type="entry name" value="ATPase_ArsA/GET3"/>
</dbReference>
<dbReference type="CDD" id="cd02035">
    <property type="entry name" value="ArsA"/>
    <property type="match status" value="2"/>
</dbReference>
<dbReference type="GO" id="GO:0015446">
    <property type="term" value="F:ATPase-coupled arsenite transmembrane transporter activity"/>
    <property type="evidence" value="ECO:0007669"/>
    <property type="project" value="InterPro"/>
</dbReference>
<protein>
    <submittedName>
        <fullName evidence="3">ArsA-type transport ATPase (Probable substrate arsenite)</fullName>
        <ecNumber evidence="3">3.6.3.16</ecNumber>
    </submittedName>
</protein>
<accession>Q18H24</accession>
<dbReference type="GO" id="GO:0016887">
    <property type="term" value="F:ATP hydrolysis activity"/>
    <property type="evidence" value="ECO:0007669"/>
    <property type="project" value="InterPro"/>
</dbReference>
<feature type="domain" description="ArsA/GET3 Anion-transporting ATPase-like" evidence="2">
    <location>
        <begin position="515"/>
        <end position="626"/>
    </location>
</feature>
<dbReference type="RefSeq" id="WP_011571837.1">
    <property type="nucleotide sequence ID" value="NC_008212.1"/>
</dbReference>
<reference evidence="3 4" key="1">
    <citation type="journal article" date="2006" name="BMC Genomics">
        <title>The genome of the square archaeon Haloquadratum walsbyi: life at the limits of water activity.</title>
        <authorList>
            <person name="Bolhuis H.H."/>
            <person name="Palm P.P."/>
            <person name="Wende A.W."/>
            <person name="Falb M.M."/>
            <person name="Rampp M.M."/>
            <person name="Rodriguez-Valera F.F."/>
            <person name="Pfeiffer F.F."/>
            <person name="Oesterhelt D.D."/>
        </authorList>
    </citation>
    <scope>NUCLEOTIDE SEQUENCE [LARGE SCALE GENOMIC DNA]</scope>
    <source>
        <strain evidence="4">DSM 16790 / HBSQ001</strain>
    </source>
</reference>
<dbReference type="PIRSF" id="PIRSF001327">
    <property type="entry name" value="Arsenical_pump-driving_ATPase"/>
    <property type="match status" value="1"/>
</dbReference>
<dbReference type="PANTHER" id="PTHR10803">
    <property type="entry name" value="ARSENICAL PUMP-DRIVING ATPASE ARSENITE-TRANSLOCATING ATPASE"/>
    <property type="match status" value="1"/>
</dbReference>
<evidence type="ECO:0000259" key="2">
    <source>
        <dbReference type="Pfam" id="PF02374"/>
    </source>
</evidence>
<dbReference type="NCBIfam" id="NF041417">
    <property type="entry name" value="ArsA_halo"/>
    <property type="match status" value="1"/>
</dbReference>
<evidence type="ECO:0000313" key="4">
    <source>
        <dbReference type="Proteomes" id="UP000001975"/>
    </source>
</evidence>
<dbReference type="EC" id="3.6.3.16" evidence="3"/>
<dbReference type="GO" id="GO:0005524">
    <property type="term" value="F:ATP binding"/>
    <property type="evidence" value="ECO:0007669"/>
    <property type="project" value="InterPro"/>
</dbReference>
<keyword evidence="4" id="KW-1185">Reference proteome</keyword>
<dbReference type="Gene3D" id="3.40.50.300">
    <property type="entry name" value="P-loop containing nucleotide triphosphate hydrolases"/>
    <property type="match status" value="2"/>
</dbReference>
<evidence type="ECO:0000256" key="1">
    <source>
        <dbReference type="ARBA" id="ARBA00011040"/>
    </source>
</evidence>
<keyword evidence="3" id="KW-0378">Hydrolase</keyword>
<dbReference type="EMBL" id="AM180088">
    <property type="protein sequence ID" value="CAJ52721.1"/>
    <property type="molecule type" value="Genomic_DNA"/>
</dbReference>
<dbReference type="PANTHER" id="PTHR10803:SF3">
    <property type="entry name" value="ATPASE GET3"/>
    <property type="match status" value="1"/>
</dbReference>
<dbReference type="NCBIfam" id="TIGR00345">
    <property type="entry name" value="GET3_arsA_TRC40"/>
    <property type="match status" value="2"/>
</dbReference>
<dbReference type="eggNOG" id="arCOG02849">
    <property type="taxonomic scope" value="Archaea"/>
</dbReference>
<proteinExistence type="inferred from homology"/>
<dbReference type="AlphaFoldDB" id="Q18H24"/>
<dbReference type="GeneID" id="4193727"/>
<organism evidence="3 4">
    <name type="scientific">Haloquadratum walsbyi (strain DSM 16790 / HBSQ001)</name>
    <dbReference type="NCBI Taxonomy" id="362976"/>
    <lineage>
        <taxon>Archaea</taxon>
        <taxon>Methanobacteriati</taxon>
        <taxon>Methanobacteriota</taxon>
        <taxon>Stenosarchaea group</taxon>
        <taxon>Halobacteria</taxon>
        <taxon>Halobacteriales</taxon>
        <taxon>Haloferacaceae</taxon>
        <taxon>Haloquadratum</taxon>
    </lineage>
</organism>
<dbReference type="InterPro" id="IPR027417">
    <property type="entry name" value="P-loop_NTPase"/>
</dbReference>
<comment type="similarity">
    <text evidence="1">Belongs to the arsA ATPase family.</text>
</comment>
<feature type="domain" description="ArsA/GET3 Anion-transporting ATPase-like" evidence="2">
    <location>
        <begin position="343"/>
        <end position="502"/>
    </location>
</feature>
<dbReference type="STRING" id="362976.HQ_2609A"/>
<dbReference type="SUPFAM" id="SSF52540">
    <property type="entry name" value="P-loop containing nucleoside triphosphate hydrolases"/>
    <property type="match status" value="2"/>
</dbReference>
<sequence length="643" mass="70778">MSMTLTDTRAIVEPTNEETEFVFFSGKGGVGKSTVSCATATWLANNNYETLLVTTDPAPNLSDIFGQNIGHEVTAINDIENLSAIEIDPDTAAEEYRQETIEPMRQLLDDEQLETVEEQLNSPCVEEIAAFDNFVDFMDSPEYDIVVFDTAPTGHTIRLMELPSDWNAELEKGGSTCIGPAASMEERKHEYERAIDTLQNNNRTSFGFVGKPEDSSIDEIKRSASDLGDLGIESQLLIINGYLPESVCEDPFFEGKYEDEQAVIDRAQTEFDADAMATYPLQPGEIAGLDLLADVGGVLYDGDEASVDVGTATDAEAETVGEFDSMVDAEAVADQLRPGDETQYLFFTGKGGVGKSTIASTTATKLAEAGYETLVVTTDPAAHLQDIFGEQVTHEPTSVSQANLDAARIDQQKALEEYRTQVLEHVTEMYENKEDTQIDVEAAIANVEEELESPCAEEMAALEKFVSYFDEDGYDVVIFDTAPTGHTLRLLELPSDWKGFMDLGSLTKGAAPAKGDQYDKVIDIMKDPKRSSFAFVMYPEYTPMMEAYRAAADLEDQVGIETSLVVANYLLPEEYGDNAFFKNRRAQQAKYLTEISDRFDVPMMLAPLRQEEPVGLDELRAFGEEITGVSDITEETEPEVTAS</sequence>
<dbReference type="Proteomes" id="UP000001975">
    <property type="component" value="Chromosome"/>
</dbReference>
<dbReference type="InterPro" id="IPR027541">
    <property type="entry name" value="Ars_ATPase"/>
</dbReference>
<dbReference type="Pfam" id="PF02374">
    <property type="entry name" value="ArsA_ATPase"/>
    <property type="match status" value="3"/>
</dbReference>
<name>Q18H24_HALWD</name>